<dbReference type="Gene3D" id="3.20.20.70">
    <property type="entry name" value="Aldolase class I"/>
    <property type="match status" value="1"/>
</dbReference>
<dbReference type="EMBL" id="DTKQ01000048">
    <property type="protein sequence ID" value="HGZ79661.1"/>
    <property type="molecule type" value="Genomic_DNA"/>
</dbReference>
<dbReference type="Pfam" id="PF00923">
    <property type="entry name" value="TAL_FSA"/>
    <property type="match status" value="1"/>
</dbReference>
<dbReference type="PROSITE" id="PS01054">
    <property type="entry name" value="TRANSALDOLASE_1"/>
    <property type="match status" value="1"/>
</dbReference>
<dbReference type="AlphaFoldDB" id="A0A832MMU6"/>
<sequence length="216" mass="24770">MKFYIDGCNERAIELAEKFNLGITTNPSIILRDRTAESLEEVIRRLGNANVPQVFIHLEGFERKIVDLLEPSKFVIKLSWIEEKHDLAFRFREAGFRVCATAVYTPQQFLTSAILGVDYTAFYFDRSKRKGFDPRGMLSQLVSLSNRFAGKPAIVVASLKNFEQLREAIDSGANHFTLPVELFEQLLREDEVARNDACEFQKNFEKLVQQTLRSQG</sequence>
<gene>
    <name evidence="2" type="ORF">ENW55_06725</name>
</gene>
<dbReference type="SUPFAM" id="SSF51569">
    <property type="entry name" value="Aldolase"/>
    <property type="match status" value="1"/>
</dbReference>
<keyword evidence="1" id="KW-0704">Schiff base</keyword>
<proteinExistence type="predicted"/>
<evidence type="ECO:0000256" key="1">
    <source>
        <dbReference type="ARBA" id="ARBA00023270"/>
    </source>
</evidence>
<dbReference type="InterPro" id="IPR018225">
    <property type="entry name" value="Transaldolase_AS"/>
</dbReference>
<name>A0A832MMU6_9THEM</name>
<dbReference type="GO" id="GO:0005975">
    <property type="term" value="P:carbohydrate metabolic process"/>
    <property type="evidence" value="ECO:0007669"/>
    <property type="project" value="InterPro"/>
</dbReference>
<evidence type="ECO:0000313" key="2">
    <source>
        <dbReference type="EMBL" id="HGZ79661.1"/>
    </source>
</evidence>
<organism evidence="2">
    <name type="scientific">Pseudothermotoga hypogea</name>
    <dbReference type="NCBI Taxonomy" id="57487"/>
    <lineage>
        <taxon>Bacteria</taxon>
        <taxon>Thermotogati</taxon>
        <taxon>Thermotogota</taxon>
        <taxon>Thermotogae</taxon>
        <taxon>Thermotogales</taxon>
        <taxon>Thermotogaceae</taxon>
        <taxon>Pseudothermotoga</taxon>
    </lineage>
</organism>
<accession>A0A832MMU6</accession>
<dbReference type="InterPro" id="IPR001585">
    <property type="entry name" value="TAL/FSA"/>
</dbReference>
<comment type="caution">
    <text evidence="2">The sequence shown here is derived from an EMBL/GenBank/DDBJ whole genome shotgun (WGS) entry which is preliminary data.</text>
</comment>
<dbReference type="InterPro" id="IPR013785">
    <property type="entry name" value="Aldolase_TIM"/>
</dbReference>
<reference evidence="2" key="1">
    <citation type="journal article" date="2020" name="mSystems">
        <title>Genome- and Community-Level Interaction Insights into Carbon Utilization and Element Cycling Functions of Hydrothermarchaeota in Hydrothermal Sediment.</title>
        <authorList>
            <person name="Zhou Z."/>
            <person name="Liu Y."/>
            <person name="Xu W."/>
            <person name="Pan J."/>
            <person name="Luo Z.H."/>
            <person name="Li M."/>
        </authorList>
    </citation>
    <scope>NUCLEOTIDE SEQUENCE [LARGE SCALE GENOMIC DNA]</scope>
    <source>
        <strain evidence="2">SpSt-86</strain>
    </source>
</reference>
<evidence type="ECO:0008006" key="3">
    <source>
        <dbReference type="Google" id="ProtNLM"/>
    </source>
</evidence>
<protein>
    <recommendedName>
        <fullName evidence="3">Transaldolase</fullName>
    </recommendedName>
</protein>